<feature type="transmembrane region" description="Helical" evidence="1">
    <location>
        <begin position="351"/>
        <end position="372"/>
    </location>
</feature>
<keyword evidence="1" id="KW-0812">Transmembrane</keyword>
<dbReference type="InterPro" id="IPR052529">
    <property type="entry name" value="Bact_Transport_Assoc"/>
</dbReference>
<feature type="transmembrane region" description="Helical" evidence="1">
    <location>
        <begin position="99"/>
        <end position="118"/>
    </location>
</feature>
<feature type="transmembrane region" description="Helical" evidence="1">
    <location>
        <begin position="328"/>
        <end position="345"/>
    </location>
</feature>
<keyword evidence="4" id="KW-1185">Reference proteome</keyword>
<feature type="domain" description="DUF418" evidence="2">
    <location>
        <begin position="234"/>
        <end position="390"/>
    </location>
</feature>
<evidence type="ECO:0000256" key="1">
    <source>
        <dbReference type="SAM" id="Phobius"/>
    </source>
</evidence>
<dbReference type="AlphaFoldDB" id="A0A6V7RDF2"/>
<gene>
    <name evidence="3" type="ORF">JEOPIN946_00914</name>
</gene>
<name>A0A6V7RDF2_9BACL</name>
<evidence type="ECO:0000259" key="2">
    <source>
        <dbReference type="Pfam" id="PF04235"/>
    </source>
</evidence>
<dbReference type="InterPro" id="IPR007349">
    <property type="entry name" value="DUF418"/>
</dbReference>
<feature type="transmembrane region" description="Helical" evidence="1">
    <location>
        <begin position="248"/>
        <end position="270"/>
    </location>
</feature>
<dbReference type="EMBL" id="CAJEWB010000010">
    <property type="protein sequence ID" value="CAD2075026.1"/>
    <property type="molecule type" value="Genomic_DNA"/>
</dbReference>
<feature type="transmembrane region" description="Helical" evidence="1">
    <location>
        <begin position="61"/>
        <end position="87"/>
    </location>
</feature>
<feature type="transmembrane region" description="Helical" evidence="1">
    <location>
        <begin position="124"/>
        <end position="141"/>
    </location>
</feature>
<dbReference type="Proteomes" id="UP000588186">
    <property type="component" value="Unassembled WGS sequence"/>
</dbReference>
<reference evidence="3 4" key="1">
    <citation type="submission" date="2020-07" db="EMBL/GenBank/DDBJ databases">
        <authorList>
            <person name="Criscuolo A."/>
        </authorList>
    </citation>
    <scope>NUCLEOTIDE SEQUENCE [LARGE SCALE GENOMIC DNA]</scope>
    <source>
        <strain evidence="3">CIP107946</strain>
    </source>
</reference>
<comment type="caution">
    <text evidence="3">The sequence shown here is derived from an EMBL/GenBank/DDBJ whole genome shotgun (WGS) entry which is preliminary data.</text>
</comment>
<dbReference type="RefSeq" id="WP_186077282.1">
    <property type="nucleotide sequence ID" value="NZ_CAJEWB010000010.1"/>
</dbReference>
<sequence length="398" mass="45417">MTHQPTMLNERIHELDSIRGVALLGILLMNIMSFAGAYLDIAVTFSLPEMFQGNANQLTLFLVNTFVTTNFYTLFSILFGLGFFIFLKRAKDKTNQPNLLFSRRMVGLLIIGLIHAILIWYGDILVAYALIGFVLILFFKVPPAWNLGIAIAISVVTTGIMLILHTIMYYMRGHENLFFNPKYIQPTGIEEVATNGNYIDMILFNAEYTLDMFVGLVFMLPLILMMFLIGLYIGQKEYHKKIGEIRPLLYKISIITLVLGLPIKALTAYIQSYRADDIGFSVLAGISSTIGGPLMATFYLSTLALLFNSFKGLNKIFAPVGRMALTNYIIQSVVMLILFYGFGFFGKIDMMYLPFIAVLFFALQVIYSHWFMKRYPFGPLEYVWRRFTYKSKISIRHN</sequence>
<dbReference type="PANTHER" id="PTHR30590:SF2">
    <property type="entry name" value="INNER MEMBRANE PROTEIN"/>
    <property type="match status" value="1"/>
</dbReference>
<feature type="transmembrane region" description="Helical" evidence="1">
    <location>
        <begin position="21"/>
        <end position="41"/>
    </location>
</feature>
<organism evidence="3 4">
    <name type="scientific">Phocicoccus pinnipedialis</name>
    <dbReference type="NCBI Taxonomy" id="110845"/>
    <lineage>
        <taxon>Bacteria</taxon>
        <taxon>Bacillati</taxon>
        <taxon>Bacillota</taxon>
        <taxon>Bacilli</taxon>
        <taxon>Bacillales</taxon>
        <taxon>Salinicoccaceae</taxon>
        <taxon>Phocicoccus</taxon>
    </lineage>
</organism>
<feature type="transmembrane region" description="Helical" evidence="1">
    <location>
        <begin position="212"/>
        <end position="233"/>
    </location>
</feature>
<proteinExistence type="predicted"/>
<accession>A0A6V7RDF2</accession>
<evidence type="ECO:0000313" key="4">
    <source>
        <dbReference type="Proteomes" id="UP000588186"/>
    </source>
</evidence>
<dbReference type="PANTHER" id="PTHR30590">
    <property type="entry name" value="INNER MEMBRANE PROTEIN"/>
    <property type="match status" value="1"/>
</dbReference>
<protein>
    <recommendedName>
        <fullName evidence="2">DUF418 domain-containing protein</fullName>
    </recommendedName>
</protein>
<feature type="transmembrane region" description="Helical" evidence="1">
    <location>
        <begin position="148"/>
        <end position="171"/>
    </location>
</feature>
<evidence type="ECO:0000313" key="3">
    <source>
        <dbReference type="EMBL" id="CAD2075026.1"/>
    </source>
</evidence>
<keyword evidence="1" id="KW-0472">Membrane</keyword>
<dbReference type="Pfam" id="PF04235">
    <property type="entry name" value="DUF418"/>
    <property type="match status" value="1"/>
</dbReference>
<keyword evidence="1" id="KW-1133">Transmembrane helix</keyword>
<feature type="transmembrane region" description="Helical" evidence="1">
    <location>
        <begin position="282"/>
        <end position="307"/>
    </location>
</feature>